<dbReference type="EMBL" id="JAVDUM010000004">
    <property type="protein sequence ID" value="MDR6866612.1"/>
    <property type="molecule type" value="Genomic_DNA"/>
</dbReference>
<keyword evidence="4 7" id="KW-0812">Transmembrane</keyword>
<evidence type="ECO:0000256" key="1">
    <source>
        <dbReference type="ARBA" id="ARBA00004651"/>
    </source>
</evidence>
<dbReference type="Pfam" id="PF07690">
    <property type="entry name" value="MFS_1"/>
    <property type="match status" value="1"/>
</dbReference>
<evidence type="ECO:0000256" key="6">
    <source>
        <dbReference type="ARBA" id="ARBA00023136"/>
    </source>
</evidence>
<organism evidence="9 10">
    <name type="scientific">Microbacterium resistens</name>
    <dbReference type="NCBI Taxonomy" id="156977"/>
    <lineage>
        <taxon>Bacteria</taxon>
        <taxon>Bacillati</taxon>
        <taxon>Actinomycetota</taxon>
        <taxon>Actinomycetes</taxon>
        <taxon>Micrococcales</taxon>
        <taxon>Microbacteriaceae</taxon>
        <taxon>Microbacterium</taxon>
    </lineage>
</organism>
<evidence type="ECO:0000256" key="5">
    <source>
        <dbReference type="ARBA" id="ARBA00022989"/>
    </source>
</evidence>
<feature type="transmembrane region" description="Helical" evidence="7">
    <location>
        <begin position="38"/>
        <end position="56"/>
    </location>
</feature>
<feature type="transmembrane region" description="Helical" evidence="7">
    <location>
        <begin position="344"/>
        <end position="366"/>
    </location>
</feature>
<feature type="transmembrane region" description="Helical" evidence="7">
    <location>
        <begin position="163"/>
        <end position="186"/>
    </location>
</feature>
<feature type="transmembrane region" description="Helical" evidence="7">
    <location>
        <begin position="318"/>
        <end position="338"/>
    </location>
</feature>
<feature type="transmembrane region" description="Helical" evidence="7">
    <location>
        <begin position="62"/>
        <end position="87"/>
    </location>
</feature>
<feature type="transmembrane region" description="Helical" evidence="7">
    <location>
        <begin position="136"/>
        <end position="156"/>
    </location>
</feature>
<evidence type="ECO:0000313" key="10">
    <source>
        <dbReference type="Proteomes" id="UP001259347"/>
    </source>
</evidence>
<dbReference type="InterPro" id="IPR020846">
    <property type="entry name" value="MFS_dom"/>
</dbReference>
<dbReference type="RefSeq" id="WP_310018587.1">
    <property type="nucleotide sequence ID" value="NZ_JAVDUM010000004.1"/>
</dbReference>
<keyword evidence="10" id="KW-1185">Reference proteome</keyword>
<protein>
    <submittedName>
        <fullName evidence="9">MHS family proline/betaine transporter-like MFS transporter</fullName>
    </submittedName>
</protein>
<gene>
    <name evidence="9" type="ORF">J2Y69_001205</name>
</gene>
<evidence type="ECO:0000256" key="4">
    <source>
        <dbReference type="ARBA" id="ARBA00022692"/>
    </source>
</evidence>
<sequence length="440" mass="46585">MTQSNDALAATRTEPVSVKPKQLRKAVIAAGVGSTIEYFDYTIYAIQAVTLAAVFFPSEDPIAGLLSTLAVFAASFLLRPLGGIIIGNIGDRVGRKAQLTIAIIGMGIATLGMGFLPTFAAIGIAAPILLATLRCVQALAAGGEAGGAAAYVVEYAPEGRRGLYASSVQLGVVAGTALATLTLIIVRAVLPAEDVAAWGWRIPFIISGVMTVAAWLYRRTLEESPDFQRMAEKKQVARIPFFELIRHNWVGVVKMAIANLISFSSYYLVFTFMATYFGLTKTIDPVSASFAILATQIISAATMPLYGRLSDSVGRRPVMIGSCIAFIVASYPLFLWIGTGTIPAVIGLLVLGQCVSAFMACMASAYTELFPPQVRASGFSLGFNLAAIFGGGLAPYIATWLMGFTGNDASPAFFIIFTAVLSLIAVLSMKETAHSPLRTE</sequence>
<evidence type="ECO:0000256" key="2">
    <source>
        <dbReference type="ARBA" id="ARBA00022448"/>
    </source>
</evidence>
<feature type="transmembrane region" description="Helical" evidence="7">
    <location>
        <begin position="99"/>
        <end position="130"/>
    </location>
</feature>
<dbReference type="Pfam" id="PF00083">
    <property type="entry name" value="Sugar_tr"/>
    <property type="match status" value="1"/>
</dbReference>
<evidence type="ECO:0000256" key="3">
    <source>
        <dbReference type="ARBA" id="ARBA00022475"/>
    </source>
</evidence>
<feature type="transmembrane region" description="Helical" evidence="7">
    <location>
        <begin position="378"/>
        <end position="398"/>
    </location>
</feature>
<comment type="subcellular location">
    <subcellularLocation>
        <location evidence="1">Cell membrane</location>
        <topology evidence="1">Multi-pass membrane protein</topology>
    </subcellularLocation>
</comment>
<evidence type="ECO:0000256" key="7">
    <source>
        <dbReference type="SAM" id="Phobius"/>
    </source>
</evidence>
<keyword evidence="2" id="KW-0813">Transport</keyword>
<dbReference type="InterPro" id="IPR005828">
    <property type="entry name" value="MFS_sugar_transport-like"/>
</dbReference>
<feature type="transmembrane region" description="Helical" evidence="7">
    <location>
        <begin position="198"/>
        <end position="217"/>
    </location>
</feature>
<name>A0ABU1SAG6_9MICO</name>
<keyword evidence="6 7" id="KW-0472">Membrane</keyword>
<proteinExistence type="predicted"/>
<feature type="transmembrane region" description="Helical" evidence="7">
    <location>
        <begin position="410"/>
        <end position="429"/>
    </location>
</feature>
<dbReference type="Proteomes" id="UP001259347">
    <property type="component" value="Unassembled WGS sequence"/>
</dbReference>
<dbReference type="InterPro" id="IPR011701">
    <property type="entry name" value="MFS"/>
</dbReference>
<dbReference type="PANTHER" id="PTHR43045:SF1">
    <property type="entry name" value="SHIKIMATE TRANSPORTER"/>
    <property type="match status" value="1"/>
</dbReference>
<dbReference type="SUPFAM" id="SSF103473">
    <property type="entry name" value="MFS general substrate transporter"/>
    <property type="match status" value="1"/>
</dbReference>
<evidence type="ECO:0000259" key="8">
    <source>
        <dbReference type="PROSITE" id="PS50850"/>
    </source>
</evidence>
<keyword evidence="3" id="KW-1003">Cell membrane</keyword>
<dbReference type="PROSITE" id="PS50850">
    <property type="entry name" value="MFS"/>
    <property type="match status" value="1"/>
</dbReference>
<evidence type="ECO:0000313" key="9">
    <source>
        <dbReference type="EMBL" id="MDR6866612.1"/>
    </source>
</evidence>
<feature type="transmembrane region" description="Helical" evidence="7">
    <location>
        <begin position="285"/>
        <end position="306"/>
    </location>
</feature>
<dbReference type="Gene3D" id="1.20.1250.20">
    <property type="entry name" value="MFS general substrate transporter like domains"/>
    <property type="match status" value="2"/>
</dbReference>
<feature type="transmembrane region" description="Helical" evidence="7">
    <location>
        <begin position="256"/>
        <end position="279"/>
    </location>
</feature>
<accession>A0ABU1SAG6</accession>
<dbReference type="InterPro" id="IPR036259">
    <property type="entry name" value="MFS_trans_sf"/>
</dbReference>
<reference evidence="9 10" key="1">
    <citation type="submission" date="2023-07" db="EMBL/GenBank/DDBJ databases">
        <title>Sorghum-associated microbial communities from plants grown in Nebraska, USA.</title>
        <authorList>
            <person name="Schachtman D."/>
        </authorList>
    </citation>
    <scope>NUCLEOTIDE SEQUENCE [LARGE SCALE GENOMIC DNA]</scope>
    <source>
        <strain evidence="9 10">2980</strain>
    </source>
</reference>
<comment type="caution">
    <text evidence="9">The sequence shown here is derived from an EMBL/GenBank/DDBJ whole genome shotgun (WGS) entry which is preliminary data.</text>
</comment>
<feature type="domain" description="Major facilitator superfamily (MFS) profile" evidence="8">
    <location>
        <begin position="26"/>
        <end position="436"/>
    </location>
</feature>
<dbReference type="PANTHER" id="PTHR43045">
    <property type="entry name" value="SHIKIMATE TRANSPORTER"/>
    <property type="match status" value="1"/>
</dbReference>
<keyword evidence="5 7" id="KW-1133">Transmembrane helix</keyword>